<protein>
    <submittedName>
        <fullName evidence="1">Uncharacterized protein</fullName>
    </submittedName>
</protein>
<comment type="caution">
    <text evidence="1">The sequence shown here is derived from an EMBL/GenBank/DDBJ whole genome shotgun (WGS) entry which is preliminary data.</text>
</comment>
<reference evidence="1 2" key="1">
    <citation type="journal article" date="2019" name="Sci. Rep.">
        <title>Orb-weaving spider Araneus ventricosus genome elucidates the spidroin gene catalogue.</title>
        <authorList>
            <person name="Kono N."/>
            <person name="Nakamura H."/>
            <person name="Ohtoshi R."/>
            <person name="Moran D.A.P."/>
            <person name="Shinohara A."/>
            <person name="Yoshida Y."/>
            <person name="Fujiwara M."/>
            <person name="Mori M."/>
            <person name="Tomita M."/>
            <person name="Arakawa K."/>
        </authorList>
    </citation>
    <scope>NUCLEOTIDE SEQUENCE [LARGE SCALE GENOMIC DNA]</scope>
</reference>
<accession>A0A4Y2A527</accession>
<evidence type="ECO:0000313" key="1">
    <source>
        <dbReference type="EMBL" id="GBL74346.1"/>
    </source>
</evidence>
<dbReference type="AlphaFoldDB" id="A0A4Y2A527"/>
<dbReference type="Proteomes" id="UP000499080">
    <property type="component" value="Unassembled WGS sequence"/>
</dbReference>
<proteinExistence type="predicted"/>
<dbReference type="EMBL" id="BGPR01000005">
    <property type="protein sequence ID" value="GBL74346.1"/>
    <property type="molecule type" value="Genomic_DNA"/>
</dbReference>
<dbReference type="PANTHER" id="PTHR45913">
    <property type="entry name" value="EPM2A-INTERACTING PROTEIN 1"/>
    <property type="match status" value="1"/>
</dbReference>
<evidence type="ECO:0000313" key="2">
    <source>
        <dbReference type="Proteomes" id="UP000499080"/>
    </source>
</evidence>
<sequence>MRRHFEGVRPECKDKPTDFFRRKYIELRKVQKRILYHSKTVNKKALMTSYLISYRISQAGEGHTGAENIIKPCVKDIIECMFDEKATKVIDKILLSNGTFS</sequence>
<dbReference type="PANTHER" id="PTHR45913:SF19">
    <property type="entry name" value="LOW QUALITY PROTEIN: ZINC FINGER BED DOMAIN-CONTAINING PROTEIN 5-LIKE"/>
    <property type="match status" value="1"/>
</dbReference>
<gene>
    <name evidence="1" type="ORF">AVEN_235323_1</name>
</gene>
<keyword evidence="2" id="KW-1185">Reference proteome</keyword>
<name>A0A4Y2A527_ARAVE</name>
<organism evidence="1 2">
    <name type="scientific">Araneus ventricosus</name>
    <name type="common">Orbweaver spider</name>
    <name type="synonym">Epeira ventricosa</name>
    <dbReference type="NCBI Taxonomy" id="182803"/>
    <lineage>
        <taxon>Eukaryota</taxon>
        <taxon>Metazoa</taxon>
        <taxon>Ecdysozoa</taxon>
        <taxon>Arthropoda</taxon>
        <taxon>Chelicerata</taxon>
        <taxon>Arachnida</taxon>
        <taxon>Araneae</taxon>
        <taxon>Araneomorphae</taxon>
        <taxon>Entelegynae</taxon>
        <taxon>Araneoidea</taxon>
        <taxon>Araneidae</taxon>
        <taxon>Araneus</taxon>
    </lineage>
</organism>